<protein>
    <submittedName>
        <fullName evidence="1">Uncharacterized protein</fullName>
    </submittedName>
</protein>
<comment type="caution">
    <text evidence="1">The sequence shown here is derived from an EMBL/GenBank/DDBJ whole genome shotgun (WGS) entry which is preliminary data.</text>
</comment>
<dbReference type="RefSeq" id="WP_286287163.1">
    <property type="nucleotide sequence ID" value="NZ_JASXSZ010000001.1"/>
</dbReference>
<evidence type="ECO:0000313" key="2">
    <source>
        <dbReference type="Proteomes" id="UP001235064"/>
    </source>
</evidence>
<dbReference type="Proteomes" id="UP001235064">
    <property type="component" value="Unassembled WGS sequence"/>
</dbReference>
<organism evidence="1 2">
    <name type="scientific">Microbacterium candidum</name>
    <dbReference type="NCBI Taxonomy" id="3041922"/>
    <lineage>
        <taxon>Bacteria</taxon>
        <taxon>Bacillati</taxon>
        <taxon>Actinomycetota</taxon>
        <taxon>Actinomycetes</taxon>
        <taxon>Micrococcales</taxon>
        <taxon>Microbacteriaceae</taxon>
        <taxon>Microbacterium</taxon>
    </lineage>
</organism>
<name>A0ABT7MW05_9MICO</name>
<accession>A0ABT7MW05</accession>
<proteinExistence type="predicted"/>
<dbReference type="EMBL" id="JASXSZ010000001">
    <property type="protein sequence ID" value="MDL9978600.1"/>
    <property type="molecule type" value="Genomic_DNA"/>
</dbReference>
<reference evidence="1 2" key="1">
    <citation type="submission" date="2023-06" db="EMBL/GenBank/DDBJ databases">
        <title>Microbacterium sp. nov., isolated from a waste landfill.</title>
        <authorList>
            <person name="Wen W."/>
        </authorList>
    </citation>
    <scope>NUCLEOTIDE SEQUENCE [LARGE SCALE GENOMIC DNA]</scope>
    <source>
        <strain evidence="1 2">ASV49</strain>
    </source>
</reference>
<gene>
    <name evidence="1" type="ORF">QSV35_04590</name>
</gene>
<keyword evidence="2" id="KW-1185">Reference proteome</keyword>
<sequence>MDEKVDGLDDLAFAKARRYMRALRRAILTYWYATIEDKEAALIEAANACMIVNILDESVFQASLPDTYRTSRATTPGGLVVMGLELIRNCETHAIVTFDDLLVEKRLHSVPLTDGGQVIRTLWHWASFDALPPGYLEVKTTATDRQKRARGEAQDGYRRSVQCRSVLETLFDAERFFTDIEPRLARSSTVRLDFAFAEVPQGGGTVLHRPLEHFTNASTLPDLATRWDERVAADAPPADQYVRNLFTRKTKDVPAADQRVVTDRITDGGKVIGLAGFTRCANASARWVERAAQIGRDIHNGYNYVLELGEVGVSLTADANLKLAATLDGIDLVGSLPVADAVYGLDYLQFVEAFPDMYVTMRNQCD</sequence>
<evidence type="ECO:0000313" key="1">
    <source>
        <dbReference type="EMBL" id="MDL9978600.1"/>
    </source>
</evidence>